<reference evidence="1 2" key="1">
    <citation type="submission" date="2018-10" db="EMBL/GenBank/DDBJ databases">
        <title>Genomic Encyclopedia of Archaeal and Bacterial Type Strains, Phase II (KMG-II): from individual species to whole genera.</title>
        <authorList>
            <person name="Goeker M."/>
        </authorList>
    </citation>
    <scope>NUCLEOTIDE SEQUENCE [LARGE SCALE GENOMIC DNA]</scope>
    <source>
        <strain evidence="1 2">DSM 23424</strain>
    </source>
</reference>
<protein>
    <submittedName>
        <fullName evidence="1">Uncharacterized protein</fullName>
    </submittedName>
</protein>
<proteinExistence type="predicted"/>
<keyword evidence="2" id="KW-1185">Reference proteome</keyword>
<accession>A0A3L9YU81</accession>
<dbReference type="Proteomes" id="UP000271339">
    <property type="component" value="Unassembled WGS sequence"/>
</dbReference>
<gene>
    <name evidence="1" type="ORF">BXY75_1184</name>
</gene>
<evidence type="ECO:0000313" key="1">
    <source>
        <dbReference type="EMBL" id="RMA64311.1"/>
    </source>
</evidence>
<dbReference type="AlphaFoldDB" id="A0A3L9YU81"/>
<name>A0A3L9YU81_9FLAO</name>
<evidence type="ECO:0000313" key="2">
    <source>
        <dbReference type="Proteomes" id="UP000271339"/>
    </source>
</evidence>
<dbReference type="EMBL" id="REFC01000012">
    <property type="protein sequence ID" value="RMA64311.1"/>
    <property type="molecule type" value="Genomic_DNA"/>
</dbReference>
<sequence>MASLIVDMRTSYRRGEIHHIDIALINGTDSRLNRYTILSRVPDTAPGRDLTDALRLTEFGNLQKGVSYTYVLRLFLNREPHIELRSASFQTRQDVCTGYWPVRRCSEATTVATVLVNIG</sequence>
<comment type="caution">
    <text evidence="1">The sequence shown here is derived from an EMBL/GenBank/DDBJ whole genome shotgun (WGS) entry which is preliminary data.</text>
</comment>
<organism evidence="1 2">
    <name type="scientific">Ulvibacter antarcticus</name>
    <dbReference type="NCBI Taxonomy" id="442714"/>
    <lineage>
        <taxon>Bacteria</taxon>
        <taxon>Pseudomonadati</taxon>
        <taxon>Bacteroidota</taxon>
        <taxon>Flavobacteriia</taxon>
        <taxon>Flavobacteriales</taxon>
        <taxon>Flavobacteriaceae</taxon>
        <taxon>Ulvibacter</taxon>
    </lineage>
</organism>